<keyword evidence="4 9" id="KW-0812">Transmembrane</keyword>
<evidence type="ECO:0000256" key="1">
    <source>
        <dbReference type="ARBA" id="ARBA00004651"/>
    </source>
</evidence>
<evidence type="ECO:0000259" key="12">
    <source>
        <dbReference type="Pfam" id="PF13721"/>
    </source>
</evidence>
<evidence type="ECO:0000256" key="2">
    <source>
        <dbReference type="ARBA" id="ARBA00022448"/>
    </source>
</evidence>
<evidence type="ECO:0000259" key="14">
    <source>
        <dbReference type="Pfam" id="PF22599"/>
    </source>
</evidence>
<comment type="subcellular location">
    <subcellularLocation>
        <location evidence="1 9">Cell membrane</location>
        <topology evidence="1 9">Multi-pass membrane protein</topology>
    </subcellularLocation>
</comment>
<dbReference type="Gene3D" id="3.30.70.3400">
    <property type="match status" value="1"/>
</dbReference>
<keyword evidence="16" id="KW-1185">Reference proteome</keyword>
<feature type="domain" description="SecDF P1 head subdomain" evidence="14">
    <location>
        <begin position="320"/>
        <end position="427"/>
    </location>
</feature>
<dbReference type="Pfam" id="PF02355">
    <property type="entry name" value="SecD_SecF_C"/>
    <property type="match status" value="1"/>
</dbReference>
<evidence type="ECO:0000256" key="3">
    <source>
        <dbReference type="ARBA" id="ARBA00022475"/>
    </source>
</evidence>
<evidence type="ECO:0000256" key="7">
    <source>
        <dbReference type="ARBA" id="ARBA00023010"/>
    </source>
</evidence>
<feature type="transmembrane region" description="Helical" evidence="9">
    <location>
        <begin position="540"/>
        <end position="566"/>
    </location>
</feature>
<accession>A0ABN0FTD7</accession>
<evidence type="ECO:0000259" key="11">
    <source>
        <dbReference type="Pfam" id="PF02355"/>
    </source>
</evidence>
<dbReference type="Pfam" id="PF22599">
    <property type="entry name" value="SecDF_P1_head"/>
    <property type="match status" value="1"/>
</dbReference>
<dbReference type="InterPro" id="IPR048631">
    <property type="entry name" value="SecD_1st"/>
</dbReference>
<dbReference type="Gene3D" id="3.30.70.3220">
    <property type="match status" value="1"/>
</dbReference>
<keyword evidence="8 9" id="KW-0472">Membrane</keyword>
<dbReference type="SUPFAM" id="SSF82866">
    <property type="entry name" value="Multidrug efflux transporter AcrB transmembrane domain"/>
    <property type="match status" value="1"/>
</dbReference>
<feature type="compositionally biased region" description="Low complexity" evidence="10">
    <location>
        <begin position="642"/>
        <end position="667"/>
    </location>
</feature>
<dbReference type="Proteomes" id="UP000004980">
    <property type="component" value="Unassembled WGS sequence"/>
</dbReference>
<evidence type="ECO:0000256" key="8">
    <source>
        <dbReference type="ARBA" id="ARBA00023136"/>
    </source>
</evidence>
<evidence type="ECO:0000259" key="13">
    <source>
        <dbReference type="Pfam" id="PF21760"/>
    </source>
</evidence>
<feature type="transmembrane region" description="Helical" evidence="9">
    <location>
        <begin position="572"/>
        <end position="596"/>
    </location>
</feature>
<dbReference type="InterPro" id="IPR022646">
    <property type="entry name" value="SecD/SecF_CS"/>
</dbReference>
<dbReference type="Gene3D" id="1.20.1640.10">
    <property type="entry name" value="Multidrug efflux transporter AcrB transmembrane domain"/>
    <property type="match status" value="1"/>
</dbReference>
<keyword evidence="5 9" id="KW-0653">Protein transport</keyword>
<keyword evidence="2 9" id="KW-0813">Transport</keyword>
<protein>
    <recommendedName>
        <fullName evidence="9">Protein translocase subunit SecD</fullName>
    </recommendedName>
</protein>
<evidence type="ECO:0000256" key="6">
    <source>
        <dbReference type="ARBA" id="ARBA00022989"/>
    </source>
</evidence>
<keyword evidence="3 9" id="KW-1003">Cell membrane</keyword>
<comment type="caution">
    <text evidence="9">Lacks conserved residue(s) required for the propagation of feature annotation.</text>
</comment>
<comment type="caution">
    <text evidence="15">The sequence shown here is derived from an EMBL/GenBank/DDBJ whole genome shotgun (WGS) entry which is preliminary data.</text>
</comment>
<keyword evidence="6 9" id="KW-1133">Transmembrane helix</keyword>
<dbReference type="Pfam" id="PF21760">
    <property type="entry name" value="SecD_1st"/>
    <property type="match status" value="1"/>
</dbReference>
<feature type="domain" description="Protein translocase subunit SecDF P1" evidence="13">
    <location>
        <begin position="239"/>
        <end position="297"/>
    </location>
</feature>
<dbReference type="PANTHER" id="PTHR30081">
    <property type="entry name" value="PROTEIN-EXPORT MEMBRANE PROTEIN SEC"/>
    <property type="match status" value="1"/>
</dbReference>
<evidence type="ECO:0000256" key="5">
    <source>
        <dbReference type="ARBA" id="ARBA00022927"/>
    </source>
</evidence>
<feature type="region of interest" description="Disordered" evidence="10">
    <location>
        <begin position="642"/>
        <end position="684"/>
    </location>
</feature>
<dbReference type="Gene3D" id="3.30.1360.200">
    <property type="match status" value="1"/>
</dbReference>
<feature type="domain" description="SecD export protein N-terminal TM" evidence="12">
    <location>
        <begin position="1"/>
        <end position="112"/>
    </location>
</feature>
<dbReference type="InterPro" id="IPR005791">
    <property type="entry name" value="SecD"/>
</dbReference>
<feature type="transmembrane region" description="Helical" evidence="9">
    <location>
        <begin position="477"/>
        <end position="495"/>
    </location>
</feature>
<dbReference type="NCBIfam" id="TIGR01129">
    <property type="entry name" value="secD"/>
    <property type="match status" value="1"/>
</dbReference>
<gene>
    <name evidence="9 15" type="primary">secD</name>
    <name evidence="15" type="ORF">WQE_05672</name>
</gene>
<evidence type="ECO:0000313" key="15">
    <source>
        <dbReference type="EMBL" id="EIN02124.1"/>
    </source>
</evidence>
<feature type="domain" description="Protein export membrane protein SecD/SecF C-terminal" evidence="11">
    <location>
        <begin position="429"/>
        <end position="599"/>
    </location>
</feature>
<comment type="similarity">
    <text evidence="9">Belongs to the SecD/SecF family. SecD subfamily.</text>
</comment>
<dbReference type="InterPro" id="IPR048634">
    <property type="entry name" value="SecD_SecF_C"/>
</dbReference>
<keyword evidence="7 9" id="KW-0811">Translocation</keyword>
<dbReference type="Pfam" id="PF13721">
    <property type="entry name" value="SecD-TM1"/>
    <property type="match status" value="1"/>
</dbReference>
<feature type="transmembrane region" description="Helical" evidence="9">
    <location>
        <begin position="501"/>
        <end position="519"/>
    </location>
</feature>
<dbReference type="InterPro" id="IPR054384">
    <property type="entry name" value="SecDF_P1_head"/>
</dbReference>
<reference evidence="15 16" key="1">
    <citation type="journal article" date="2012" name="J. Bacteriol.">
        <title>Draft Genome Sequence of the Soil Bacterium Burkholderia terrae Strain BS001, Which Interacts with Fungal Surface Structures.</title>
        <authorList>
            <person name="Nazir R."/>
            <person name="Hansen M.A."/>
            <person name="Sorensen S."/>
            <person name="van Elsas J.D."/>
        </authorList>
    </citation>
    <scope>NUCLEOTIDE SEQUENCE [LARGE SCALE GENOMIC DNA]</scope>
    <source>
        <strain evidence="15 16">BS001</strain>
    </source>
</reference>
<sequence>MNRYPLWKYVVMLVALVIGLVYTLPNFFGEAPAVQVSSGKATVKLDSTTLSQVESALASSQIKPDDVTFDNSSQNANIRVRLKDTDTQLRVKDLLQKSLNSDPSDPQYIVALNLQSASPRWLTALHALPMYLGLDLRGGVHFLLQVDMAGALNKKLDSDASDARTLLRDKGIRDGGVNRVNQSVVINLADQDVADNARKQLTTAVSELQWATQPNPAGGFQVVGTFTPAVQKTVEDAALKQNITTLHNRVNELGVAEPVIQQQGSDRIVVELPGVQDTAKAKDIIGRTATLEARLADPNGLHPNPGDPVPAGDELFTQGNAAPVLLRKSVIFTGDRIIDASAGFDEHQRPSVNIRLDSAGGRAVRSVSRDNIGKPMAMVLFEKGKGEVLTVATIQSELGDRFQITGQPTPQAATDLALLLRAGSLAAPMDIIEERTIGPSLGADNIKKGFHSVVWGFAAIAVFMIAYYMLFGLISMIALSVNLLLLIAILSMLQATLTLPGIAAIALALGMAIDANVLINERVREELRNGAPPQLAIQNGYAHAWATILDSNVTTLIAGLALLAFGSGPVRGFAVVHCIGIMTSMFSAVFFSRGLVNVWYGGKKKLQSLAIGQVWKPAAAEGATAYLDNADTETDTARAIAAATAPKAKPKAKTPAGAAKAQAAKPTVRNRNAPGGTNKPGSSR</sequence>
<name>A0ABN0FTD7_9BURK</name>
<dbReference type="NCBIfam" id="TIGR00916">
    <property type="entry name" value="2A0604s01"/>
    <property type="match status" value="1"/>
</dbReference>
<feature type="region of interest" description="Disordered" evidence="10">
    <location>
        <begin position="295"/>
        <end position="314"/>
    </location>
</feature>
<evidence type="ECO:0000256" key="4">
    <source>
        <dbReference type="ARBA" id="ARBA00022692"/>
    </source>
</evidence>
<dbReference type="HAMAP" id="MF_01463_B">
    <property type="entry name" value="SecD_B"/>
    <property type="match status" value="1"/>
</dbReference>
<dbReference type="EMBL" id="AKAU01000046">
    <property type="protein sequence ID" value="EIN02124.1"/>
    <property type="molecule type" value="Genomic_DNA"/>
</dbReference>
<dbReference type="InterPro" id="IPR027398">
    <property type="entry name" value="SecD-TM"/>
</dbReference>
<evidence type="ECO:0000313" key="16">
    <source>
        <dbReference type="Proteomes" id="UP000004980"/>
    </source>
</evidence>
<comment type="subunit">
    <text evidence="9">Forms a complex with SecF. Part of the essential Sec protein translocation apparatus which comprises SecA, SecYEG and auxiliary proteins SecDF-YajC and YidC.</text>
</comment>
<proteinExistence type="inferred from homology"/>
<organism evidence="15 16">
    <name type="scientific">Paraburkholderia hospita</name>
    <dbReference type="NCBI Taxonomy" id="169430"/>
    <lineage>
        <taxon>Bacteria</taxon>
        <taxon>Pseudomonadati</taxon>
        <taxon>Pseudomonadota</taxon>
        <taxon>Betaproteobacteria</taxon>
        <taxon>Burkholderiales</taxon>
        <taxon>Burkholderiaceae</taxon>
        <taxon>Paraburkholderia</taxon>
    </lineage>
</organism>
<evidence type="ECO:0000256" key="9">
    <source>
        <dbReference type="HAMAP-Rule" id="MF_01463"/>
    </source>
</evidence>
<dbReference type="RefSeq" id="WP_007578639.1">
    <property type="nucleotide sequence ID" value="NZ_AKAU01000046.1"/>
</dbReference>
<evidence type="ECO:0000256" key="10">
    <source>
        <dbReference type="SAM" id="MobiDB-lite"/>
    </source>
</evidence>
<dbReference type="InterPro" id="IPR022813">
    <property type="entry name" value="SecD/SecF_arch_bac"/>
</dbReference>
<dbReference type="PANTHER" id="PTHR30081:SF1">
    <property type="entry name" value="PROTEIN TRANSLOCASE SUBUNIT SECD"/>
    <property type="match status" value="1"/>
</dbReference>
<dbReference type="Pfam" id="PF07549">
    <property type="entry name" value="Sec_GG"/>
    <property type="match status" value="1"/>
</dbReference>
<feature type="transmembrane region" description="Helical" evidence="9">
    <location>
        <begin position="449"/>
        <end position="470"/>
    </location>
</feature>
<comment type="function">
    <text evidence="9">Part of the Sec protein translocase complex. Interacts with the SecYEG preprotein conducting channel. SecDF uses the proton motive force (PMF) to complete protein translocation after the ATP-dependent function of SecA.</text>
</comment>
<dbReference type="InterPro" id="IPR055344">
    <property type="entry name" value="SecD_SecF_C_bact"/>
</dbReference>